<dbReference type="EMBL" id="JACHLR010000014">
    <property type="protein sequence ID" value="MBB4859842.1"/>
    <property type="molecule type" value="Genomic_DNA"/>
</dbReference>
<keyword evidence="3" id="KW-1185">Reference proteome</keyword>
<dbReference type="InterPro" id="IPR011041">
    <property type="entry name" value="Quinoprot_gluc/sorb_DH_b-prop"/>
</dbReference>
<gene>
    <name evidence="2" type="ORF">HNO88_003174</name>
</gene>
<organism evidence="2 3">
    <name type="scientific">Novosphingobium chloroacetimidivorans</name>
    <dbReference type="NCBI Taxonomy" id="1428314"/>
    <lineage>
        <taxon>Bacteria</taxon>
        <taxon>Pseudomonadati</taxon>
        <taxon>Pseudomonadota</taxon>
        <taxon>Alphaproteobacteria</taxon>
        <taxon>Sphingomonadales</taxon>
        <taxon>Sphingomonadaceae</taxon>
        <taxon>Novosphingobium</taxon>
    </lineage>
</organism>
<evidence type="ECO:0000313" key="2">
    <source>
        <dbReference type="EMBL" id="MBB4859842.1"/>
    </source>
</evidence>
<dbReference type="SUPFAM" id="SSF50952">
    <property type="entry name" value="Soluble quinoprotein glucose dehydrogenase"/>
    <property type="match status" value="1"/>
</dbReference>
<proteinExistence type="predicted"/>
<dbReference type="AlphaFoldDB" id="A0A7W7KBL9"/>
<dbReference type="Pfam" id="PF07995">
    <property type="entry name" value="GSDH"/>
    <property type="match status" value="1"/>
</dbReference>
<dbReference type="RefSeq" id="WP_184247502.1">
    <property type="nucleotide sequence ID" value="NZ_JACHLR010000014.1"/>
</dbReference>
<sequence length="389" mass="41242">MHGTGRYLALVSPLVIGLASCGASSSGEKASPAPADGFKTEAIAQFDEPWAMDFDEGTGILLVTERKGALKFRLKDGKIGSVSGVPKVAYGGQGGLGDVVFGPDVVAGGTSLDGRTVYLSWAEAGSGDTRGAVVGRGKLACATPLACSLQDLKVIWRQEPKVTGQGHYSHRIAFSPDGRYLFVASGERQKFTPAQDLSVNLGKVLRLNLDGTPANGNPFAAKGSPSNQIWTYGHRNVLGLAFDAQGRLWDLEHGPAGGDELNLVKAGQNYGWPLVSDGDHYDGRPIPRNSTRPDLAKPAISWNPVIAPGDFMFYSGTMFPSWRGQALIGGMKPNVLVRVAIDGETAREVARTPVEHRIRDIAQGPDGAVWLLEDGKESGAGRLLKLTPQ</sequence>
<dbReference type="Gene3D" id="2.120.10.30">
    <property type="entry name" value="TolB, C-terminal domain"/>
    <property type="match status" value="1"/>
</dbReference>
<dbReference type="PANTHER" id="PTHR19328">
    <property type="entry name" value="HEDGEHOG-INTERACTING PROTEIN"/>
    <property type="match status" value="1"/>
</dbReference>
<name>A0A7W7KBL9_9SPHN</name>
<evidence type="ECO:0000313" key="3">
    <source>
        <dbReference type="Proteomes" id="UP000555448"/>
    </source>
</evidence>
<protein>
    <submittedName>
        <fullName evidence="2">Glucose/arabinose dehydrogenase</fullName>
    </submittedName>
</protein>
<dbReference type="PANTHER" id="PTHR19328:SF75">
    <property type="entry name" value="ALDOSE SUGAR DEHYDROGENASE YLII"/>
    <property type="match status" value="1"/>
</dbReference>
<accession>A0A7W7KBL9</accession>
<dbReference type="PROSITE" id="PS51257">
    <property type="entry name" value="PROKAR_LIPOPROTEIN"/>
    <property type="match status" value="1"/>
</dbReference>
<feature type="domain" description="Glucose/Sorbosone dehydrogenase" evidence="1">
    <location>
        <begin position="46"/>
        <end position="377"/>
    </location>
</feature>
<evidence type="ECO:0000259" key="1">
    <source>
        <dbReference type="Pfam" id="PF07995"/>
    </source>
</evidence>
<dbReference type="Proteomes" id="UP000555448">
    <property type="component" value="Unassembled WGS sequence"/>
</dbReference>
<comment type="caution">
    <text evidence="2">The sequence shown here is derived from an EMBL/GenBank/DDBJ whole genome shotgun (WGS) entry which is preliminary data.</text>
</comment>
<dbReference type="InterPro" id="IPR012938">
    <property type="entry name" value="Glc/Sorbosone_DH"/>
</dbReference>
<dbReference type="InterPro" id="IPR011042">
    <property type="entry name" value="6-blade_b-propeller_TolB-like"/>
</dbReference>
<reference evidence="2 3" key="1">
    <citation type="submission" date="2020-08" db="EMBL/GenBank/DDBJ databases">
        <title>Functional genomics of gut bacteria from endangered species of beetles.</title>
        <authorList>
            <person name="Carlos-Shanley C."/>
        </authorList>
    </citation>
    <scope>NUCLEOTIDE SEQUENCE [LARGE SCALE GENOMIC DNA]</scope>
    <source>
        <strain evidence="2 3">S00245</strain>
    </source>
</reference>